<feature type="compositionally biased region" description="Polar residues" evidence="1">
    <location>
        <begin position="549"/>
        <end position="590"/>
    </location>
</feature>
<feature type="chain" id="PRO_5002325152" description="Surface adhesin CshA non-repetitive domain-containing protein" evidence="2">
    <location>
        <begin position="26"/>
        <end position="982"/>
    </location>
</feature>
<dbReference type="RefSeq" id="WP_044627565.1">
    <property type="nucleotide sequence ID" value="NZ_JTDV01000016.1"/>
</dbReference>
<dbReference type="Pfam" id="PF18651">
    <property type="entry name" value="CshA_NR2"/>
    <property type="match status" value="1"/>
</dbReference>
<evidence type="ECO:0000313" key="5">
    <source>
        <dbReference type="Proteomes" id="UP000032361"/>
    </source>
</evidence>
<dbReference type="SUPFAM" id="SSF103647">
    <property type="entry name" value="TSP type-3 repeat"/>
    <property type="match status" value="1"/>
</dbReference>
<dbReference type="InterPro" id="IPR018247">
    <property type="entry name" value="EF_Hand_1_Ca_BS"/>
</dbReference>
<accession>A0A0D7W0G6</accession>
<dbReference type="InterPro" id="IPR040683">
    <property type="entry name" value="CshA_NR2"/>
</dbReference>
<dbReference type="EMBL" id="JTDV01000016">
    <property type="protein sequence ID" value="KJD31317.1"/>
    <property type="molecule type" value="Genomic_DNA"/>
</dbReference>
<dbReference type="STRING" id="1382798.PK35_15920"/>
<feature type="domain" description="Surface adhesin CshA non-repetitive" evidence="3">
    <location>
        <begin position="321"/>
        <end position="515"/>
    </location>
</feature>
<dbReference type="GO" id="GO:0005509">
    <property type="term" value="F:calcium ion binding"/>
    <property type="evidence" value="ECO:0007669"/>
    <property type="project" value="InterPro"/>
</dbReference>
<dbReference type="AlphaFoldDB" id="A0A0D7W0G6"/>
<dbReference type="PROSITE" id="PS00018">
    <property type="entry name" value="EF_HAND_1"/>
    <property type="match status" value="1"/>
</dbReference>
<feature type="non-terminal residue" evidence="4">
    <location>
        <position position="982"/>
    </location>
</feature>
<reference evidence="4 5" key="1">
    <citation type="journal article" date="2015" name="Antonie Van Leeuwenhoek">
        <title>Tamlana nanhaiensis sp. nov., isolated from surface seawater collected from the South China Sea.</title>
        <authorList>
            <person name="Liu X."/>
            <person name="Lai Q."/>
            <person name="Du Y."/>
            <person name="Li G."/>
            <person name="Sun F."/>
            <person name="Shao Z."/>
        </authorList>
    </citation>
    <scope>NUCLEOTIDE SEQUENCE [LARGE SCALE GENOMIC DNA]</scope>
    <source>
        <strain evidence="4 5">FHC16</strain>
    </source>
</reference>
<sequence length="982" mass="103998">MTTKLHFCMLIACLVFNGLVSQSNAPSIQSGVDFRWSDTQNDRRDPATIQSIVVNNLVYDIYNIPSSYELTQLGVDGHAVNFIKNNGTNIETTSASASWNDSALSAYQDQNLNHYFISNGNGDNVCDDFSAASATTDSQKQTLTYGSGVIASSSSILAITERNANNCYYLELFGTLSGSAVVQSLGKTFVNQTTTEWGFGGTGTGSGDMGTPGAVNPPPAGSDYWLSDRVTENRGTIGIALFYLNDIAPIGSTITSVVLTGATQDHGDGKVFILTLADQDDDGYSDIDDLDDDNDGILDTDEMDCSHLNDGNGNGSATYVDNIYWFDWSGILDNGIQNGDTKNFTLPDGTIATATFSGVNADASLMLARSMQTWSGAELWKYYDASNSGGDWSIYNDTQAGVSANFTVTITTDTGQKLDLIVADAETTDVNNIGASDENDEEYHLTTNGGNWEILEYYGSGTNYTINGVGTGTVEAHGINANVTAPLFRSVDATTLDVFIESEPNGKQGLAIGVFLECSFKDTDNDGIPDHYDTDSDNDGCPDALEGSAPNSQINHSNLDGNDEITGSQDSNGVPSTASGGQGVGSSTDAMVQASECSPCDPNQPDYVDTDGDGIGNACDLDDDNDGILDVLEMNTPTGYIDLGQTFSDNTSTSGVINNVYSFASNFANFNYSLEGSATWGSGVSSATIAGITGYYMNLQIRNSDFVNGDLGVYVFEFDEPVYNLNFKMGGFDFEDRADFEATLNGINSRVNITDINLGANGTLSNQTVVGSATTAGNAPANSVEVTIYGPIDKLVIRTAKNNGNANNVTLQVYELSYSTEIHTDLDGFPNHLDLDSDNDGIPDNVEAQPTVGYVLPTYGYDSNGVDNNYPGGLALVDTDGDGTPDYIDLDADNDGIPDIEENGMANTSTAADVDGDGLNNAFETNGVNDASLDVNEDIEDPTDLSILPDADGDLLAGGDLDYRDAIDVFIASATIDFDGID</sequence>
<protein>
    <recommendedName>
        <fullName evidence="3">Surface adhesin CshA non-repetitive domain-containing protein</fullName>
    </recommendedName>
</protein>
<keyword evidence="2" id="KW-0732">Signal</keyword>
<organism evidence="4 5">
    <name type="scientific">Neotamlana nanhaiensis</name>
    <dbReference type="NCBI Taxonomy" id="1382798"/>
    <lineage>
        <taxon>Bacteria</taxon>
        <taxon>Pseudomonadati</taxon>
        <taxon>Bacteroidota</taxon>
        <taxon>Flavobacteriia</taxon>
        <taxon>Flavobacteriales</taxon>
        <taxon>Flavobacteriaceae</taxon>
        <taxon>Neotamlana</taxon>
    </lineage>
</organism>
<dbReference type="Proteomes" id="UP000032361">
    <property type="component" value="Unassembled WGS sequence"/>
</dbReference>
<dbReference type="Gene3D" id="4.10.1080.10">
    <property type="entry name" value="TSP type-3 repeat"/>
    <property type="match status" value="2"/>
</dbReference>
<gene>
    <name evidence="4" type="ORF">PK35_15920</name>
</gene>
<proteinExistence type="predicted"/>
<evidence type="ECO:0000313" key="4">
    <source>
        <dbReference type="EMBL" id="KJD31317.1"/>
    </source>
</evidence>
<evidence type="ECO:0000256" key="2">
    <source>
        <dbReference type="SAM" id="SignalP"/>
    </source>
</evidence>
<feature type="region of interest" description="Disordered" evidence="1">
    <location>
        <begin position="527"/>
        <end position="601"/>
    </location>
</feature>
<evidence type="ECO:0000256" key="1">
    <source>
        <dbReference type="SAM" id="MobiDB-lite"/>
    </source>
</evidence>
<dbReference type="InterPro" id="IPR028974">
    <property type="entry name" value="TSP_type-3_rpt"/>
</dbReference>
<name>A0A0D7W0G6_9FLAO</name>
<feature type="signal peptide" evidence="2">
    <location>
        <begin position="1"/>
        <end position="25"/>
    </location>
</feature>
<evidence type="ECO:0000259" key="3">
    <source>
        <dbReference type="Pfam" id="PF18651"/>
    </source>
</evidence>
<keyword evidence="5" id="KW-1185">Reference proteome</keyword>
<dbReference type="PANTHER" id="PTHR10199">
    <property type="entry name" value="THROMBOSPONDIN"/>
    <property type="match status" value="1"/>
</dbReference>
<dbReference type="PANTHER" id="PTHR10199:SF100">
    <property type="entry name" value="THROMBOSPONDIN, ISOFORM A"/>
    <property type="match status" value="1"/>
</dbReference>
<comment type="caution">
    <text evidence="4">The sequence shown here is derived from an EMBL/GenBank/DDBJ whole genome shotgun (WGS) entry which is preliminary data.</text>
</comment>